<comment type="subcellular location">
    <subcellularLocation>
        <location evidence="2">Nucleus membrane</location>
        <topology evidence="2">Peripheral membrane protein</topology>
        <orientation evidence="2">Nucleoplasmic side</orientation>
    </subcellularLocation>
    <subcellularLocation>
        <location evidence="1">Nucleus</location>
        <location evidence="1">Nuclear pore complex</location>
    </subcellularLocation>
</comment>
<dbReference type="Proteomes" id="UP000887567">
    <property type="component" value="Unplaced"/>
</dbReference>
<dbReference type="GO" id="GO:0006606">
    <property type="term" value="P:protein import into nucleus"/>
    <property type="evidence" value="ECO:0007669"/>
    <property type="project" value="TreeGrafter"/>
</dbReference>
<dbReference type="InterPro" id="IPR037665">
    <property type="entry name" value="Nucleoporin_S59-like"/>
</dbReference>
<dbReference type="GO" id="GO:0008139">
    <property type="term" value="F:nuclear localization sequence binding"/>
    <property type="evidence" value="ECO:0007669"/>
    <property type="project" value="TreeGrafter"/>
</dbReference>
<dbReference type="OrthoDB" id="3797628at2759"/>
<dbReference type="RefSeq" id="XP_028517863.1">
    <property type="nucleotide sequence ID" value="XM_028662062.1"/>
</dbReference>
<evidence type="ECO:0000313" key="12">
    <source>
        <dbReference type="Proteomes" id="UP000887567"/>
    </source>
</evidence>
<evidence type="ECO:0000256" key="4">
    <source>
        <dbReference type="ARBA" id="ARBA00013472"/>
    </source>
</evidence>
<dbReference type="KEGG" id="epa:110248681"/>
<protein>
    <recommendedName>
        <fullName evidence="4">Nuclear pore complex protein Nup98-Nup96</fullName>
    </recommendedName>
</protein>
<comment type="similarity">
    <text evidence="3">Belongs to the nucleoporin GLFG family.</text>
</comment>
<dbReference type="GO" id="GO:0034398">
    <property type="term" value="P:telomere tethering at nuclear periphery"/>
    <property type="evidence" value="ECO:0007669"/>
    <property type="project" value="TreeGrafter"/>
</dbReference>
<sequence>MAMGRDDRFGAAQATTQAGTPVKFNVVNGTDQMVKNGISTTVNTRHQSITVMKEYEAKSFEELRCEDYTLGRKTGPSTSGGLFSGTTATTTSSSTGGLFGSNTSSFSPFPQTKTGFGTAGGSLFGQTNQQSGGLFGSKPGGLFGTSTATTSTPAFGSTFGSTQASGGLFGQSSNTGQTGGLFGATTTTQSGGIFGSANTGFGQSTTGTGVFGQTGFGNAQQQSGLFNNKLGTGSTFGSSTSGSLFGNQNKPTTSVFGGLGAGTGFGSAANSSLFGKPAFGTTNALNTGFGTAGSSLFGSGTNTGLNTGGNILGSGLGTQTGFGTAFAPTGTALNLGANTLLGSQNNSLGLAQQQQQQQLLLHQQILALNNSPFGDSKLFRNSLNVSFGTAFAPTGTALNLGANTLLGSQNNSLGLAQQQQQQQLLLHQQILALNNSPFGDSKLFRNSLNDKTSKALTTTTASSQHVLGSPSHYKVSSKLTAKIKPRPINYHTMNKSKLFEGLDDETGLSPDTFVPRKSVKKLIIKSKTAEEKVCEQMTRHLKIHHYPEFFASEVQGNTCLMEWTLKKELFLGLFNETGYKRHINAK</sequence>
<evidence type="ECO:0000256" key="3">
    <source>
        <dbReference type="ARBA" id="ARBA00008926"/>
    </source>
</evidence>
<keyword evidence="12" id="KW-1185">Reference proteome</keyword>
<dbReference type="GeneID" id="110248681"/>
<keyword evidence="6" id="KW-0509">mRNA transport</keyword>
<dbReference type="GO" id="GO:0051028">
    <property type="term" value="P:mRNA transport"/>
    <property type="evidence" value="ECO:0007669"/>
    <property type="project" value="UniProtKB-KW"/>
</dbReference>
<dbReference type="GO" id="GO:0006405">
    <property type="term" value="P:RNA export from nucleus"/>
    <property type="evidence" value="ECO:0007669"/>
    <property type="project" value="TreeGrafter"/>
</dbReference>
<reference evidence="11" key="1">
    <citation type="submission" date="2022-11" db="UniProtKB">
        <authorList>
            <consortium name="EnsemblMetazoa"/>
        </authorList>
    </citation>
    <scope>IDENTIFICATION</scope>
</reference>
<evidence type="ECO:0000256" key="1">
    <source>
        <dbReference type="ARBA" id="ARBA00004567"/>
    </source>
</evidence>
<evidence type="ECO:0000256" key="2">
    <source>
        <dbReference type="ARBA" id="ARBA00004620"/>
    </source>
</evidence>
<organism evidence="11 12">
    <name type="scientific">Exaiptasia diaphana</name>
    <name type="common">Tropical sea anemone</name>
    <name type="synonym">Aiptasia pulchella</name>
    <dbReference type="NCBI Taxonomy" id="2652724"/>
    <lineage>
        <taxon>Eukaryota</taxon>
        <taxon>Metazoa</taxon>
        <taxon>Cnidaria</taxon>
        <taxon>Anthozoa</taxon>
        <taxon>Hexacorallia</taxon>
        <taxon>Actiniaria</taxon>
        <taxon>Aiptasiidae</taxon>
        <taxon>Exaiptasia</taxon>
    </lineage>
</organism>
<dbReference type="PANTHER" id="PTHR23198:SF6">
    <property type="entry name" value="NUCLEAR PORE COMPLEX PROTEIN NUP98-NUP96"/>
    <property type="match status" value="1"/>
</dbReference>
<dbReference type="GO" id="GO:0017056">
    <property type="term" value="F:structural constituent of nuclear pore"/>
    <property type="evidence" value="ECO:0007669"/>
    <property type="project" value="TreeGrafter"/>
</dbReference>
<keyword evidence="5" id="KW-0813">Transport</keyword>
<evidence type="ECO:0000256" key="7">
    <source>
        <dbReference type="ARBA" id="ARBA00022927"/>
    </source>
</evidence>
<dbReference type="GO" id="GO:0031965">
    <property type="term" value="C:nuclear membrane"/>
    <property type="evidence" value="ECO:0007669"/>
    <property type="project" value="UniProtKB-SubCell"/>
</dbReference>
<proteinExistence type="inferred from homology"/>
<keyword evidence="9" id="KW-0906">Nuclear pore complex</keyword>
<accession>A0A913YS29</accession>
<dbReference type="GO" id="GO:0003723">
    <property type="term" value="F:RNA binding"/>
    <property type="evidence" value="ECO:0007669"/>
    <property type="project" value="TreeGrafter"/>
</dbReference>
<evidence type="ECO:0000256" key="6">
    <source>
        <dbReference type="ARBA" id="ARBA00022816"/>
    </source>
</evidence>
<dbReference type="FunFam" id="1.10.10.2360:FF:000001">
    <property type="entry name" value="Nuclear pore complex protein Nup98-Nup96"/>
    <property type="match status" value="1"/>
</dbReference>
<keyword evidence="7" id="KW-0653">Protein transport</keyword>
<evidence type="ECO:0000313" key="11">
    <source>
        <dbReference type="EnsemblMetazoa" id="XP_028517863.1"/>
    </source>
</evidence>
<dbReference type="GO" id="GO:0044614">
    <property type="term" value="C:nuclear pore cytoplasmic filaments"/>
    <property type="evidence" value="ECO:0007669"/>
    <property type="project" value="TreeGrafter"/>
</dbReference>
<evidence type="ECO:0000256" key="5">
    <source>
        <dbReference type="ARBA" id="ARBA00022448"/>
    </source>
</evidence>
<evidence type="ECO:0000256" key="9">
    <source>
        <dbReference type="ARBA" id="ARBA00023132"/>
    </source>
</evidence>
<keyword evidence="10" id="KW-0539">Nucleus</keyword>
<dbReference type="AlphaFoldDB" id="A0A913YS29"/>
<evidence type="ECO:0000256" key="8">
    <source>
        <dbReference type="ARBA" id="ARBA00023010"/>
    </source>
</evidence>
<name>A0A913YS29_EXADI</name>
<dbReference type="OMA" id="CEDYIAG"/>
<dbReference type="Pfam" id="PF21240">
    <property type="entry name" value="Nup98_GLEBS"/>
    <property type="match status" value="1"/>
</dbReference>
<dbReference type="GO" id="GO:0000973">
    <property type="term" value="P:post-transcriptional tethering of RNA polymerase II gene DNA at nuclear periphery"/>
    <property type="evidence" value="ECO:0007669"/>
    <property type="project" value="TreeGrafter"/>
</dbReference>
<dbReference type="Gene3D" id="1.10.10.2360">
    <property type="match status" value="1"/>
</dbReference>
<keyword evidence="8" id="KW-0811">Translocation</keyword>
<evidence type="ECO:0000256" key="10">
    <source>
        <dbReference type="ARBA" id="ARBA00023242"/>
    </source>
</evidence>
<dbReference type="EnsemblMetazoa" id="XM_028662062.1">
    <property type="protein sequence ID" value="XP_028517863.1"/>
    <property type="gene ID" value="LOC110248681"/>
</dbReference>
<dbReference type="PANTHER" id="PTHR23198">
    <property type="entry name" value="NUCLEOPORIN"/>
    <property type="match status" value="1"/>
</dbReference>